<feature type="region of interest" description="Disordered" evidence="1">
    <location>
        <begin position="435"/>
        <end position="472"/>
    </location>
</feature>
<comment type="caution">
    <text evidence="2">The sequence shown here is derived from an EMBL/GenBank/DDBJ whole genome shotgun (WGS) entry which is preliminary data.</text>
</comment>
<proteinExistence type="predicted"/>
<organism evidence="2 3">
    <name type="scientific">Chara braunii</name>
    <name type="common">Braun's stonewort</name>
    <dbReference type="NCBI Taxonomy" id="69332"/>
    <lineage>
        <taxon>Eukaryota</taxon>
        <taxon>Viridiplantae</taxon>
        <taxon>Streptophyta</taxon>
        <taxon>Charophyceae</taxon>
        <taxon>Charales</taxon>
        <taxon>Characeae</taxon>
        <taxon>Chara</taxon>
    </lineage>
</organism>
<reference evidence="2 3" key="1">
    <citation type="journal article" date="2018" name="Cell">
        <title>The Chara Genome: Secondary Complexity and Implications for Plant Terrestrialization.</title>
        <authorList>
            <person name="Nishiyama T."/>
            <person name="Sakayama H."/>
            <person name="Vries J.D."/>
            <person name="Buschmann H."/>
            <person name="Saint-Marcoux D."/>
            <person name="Ullrich K.K."/>
            <person name="Haas F.B."/>
            <person name="Vanderstraeten L."/>
            <person name="Becker D."/>
            <person name="Lang D."/>
            <person name="Vosolsobe S."/>
            <person name="Rombauts S."/>
            <person name="Wilhelmsson P.K.I."/>
            <person name="Janitza P."/>
            <person name="Kern R."/>
            <person name="Heyl A."/>
            <person name="Rumpler F."/>
            <person name="Villalobos L.I.A.C."/>
            <person name="Clay J.M."/>
            <person name="Skokan R."/>
            <person name="Toyoda A."/>
            <person name="Suzuki Y."/>
            <person name="Kagoshima H."/>
            <person name="Schijlen E."/>
            <person name="Tajeshwar N."/>
            <person name="Catarino B."/>
            <person name="Hetherington A.J."/>
            <person name="Saltykova A."/>
            <person name="Bonnot C."/>
            <person name="Breuninger H."/>
            <person name="Symeonidi A."/>
            <person name="Radhakrishnan G.V."/>
            <person name="Van Nieuwerburgh F."/>
            <person name="Deforce D."/>
            <person name="Chang C."/>
            <person name="Karol K.G."/>
            <person name="Hedrich R."/>
            <person name="Ulvskov P."/>
            <person name="Glockner G."/>
            <person name="Delwiche C.F."/>
            <person name="Petrasek J."/>
            <person name="Van de Peer Y."/>
            <person name="Friml J."/>
            <person name="Beilby M."/>
            <person name="Dolan L."/>
            <person name="Kohara Y."/>
            <person name="Sugano S."/>
            <person name="Fujiyama A."/>
            <person name="Delaux P.-M."/>
            <person name="Quint M."/>
            <person name="TheiBen G."/>
            <person name="Hagemann M."/>
            <person name="Harholt J."/>
            <person name="Dunand C."/>
            <person name="Zachgo S."/>
            <person name="Langdale J."/>
            <person name="Maumus F."/>
            <person name="Straeten D.V.D."/>
            <person name="Gould S.B."/>
            <person name="Rensing S.A."/>
        </authorList>
    </citation>
    <scope>NUCLEOTIDE SEQUENCE [LARGE SCALE GENOMIC DNA]</scope>
    <source>
        <strain evidence="2 3">S276</strain>
    </source>
</reference>
<dbReference type="EMBL" id="BFEA01000463">
    <property type="protein sequence ID" value="GBG84090.1"/>
    <property type="molecule type" value="Genomic_DNA"/>
</dbReference>
<sequence>MHVGSLEERIQHRLKKVVLDASKGKAKMNPQEESNYSSGDASCESEGNDVKVLRGKTQKLTNNDKRKRSTEKAVSDSPPMETPTKKINKHVGMEPRRLTKRLQLTCRHPPMKRSPKQKTPRSATLKKKKIPASMGALGKLKYVTDNLRDLADLNVDDLKKICKEEDVQYGGKKMQTILAITEKRTNEAYESDEIEEPENDEEDRGARDEKNIGEEVVEGDVFLRSLGGMRQMVFGLRRMDDVSMIVLDKKDPFPADMTGLEERIQHRLKKVVLDASKDKAKMDPQEESNYSSGDASCEYEGSDVEVLRGKTQKQTINEKRKRSTEKAVGDSPPMDTPTKKINKHAGMEPRRLTERLQLTCRHPPMKRSPKQKTPRSATLKKKKIPASMGALGKLKYVTGDLADFNVDDLKKICKEEDVQYGGKKMQTILAITEKRTKEAYESDEIEEPENDEEDRGARDEKNIGEEVVEGDV</sequence>
<feature type="region of interest" description="Disordered" evidence="1">
    <location>
        <begin position="362"/>
        <end position="381"/>
    </location>
</feature>
<dbReference type="AlphaFoldDB" id="A0A388LP20"/>
<feature type="compositionally biased region" description="Polar residues" evidence="1">
    <location>
        <begin position="31"/>
        <end position="40"/>
    </location>
</feature>
<evidence type="ECO:0000313" key="3">
    <source>
        <dbReference type="Proteomes" id="UP000265515"/>
    </source>
</evidence>
<name>A0A388LP20_CHABU</name>
<evidence type="ECO:0000256" key="1">
    <source>
        <dbReference type="SAM" id="MobiDB-lite"/>
    </source>
</evidence>
<feature type="compositionally biased region" description="Acidic residues" evidence="1">
    <location>
        <begin position="441"/>
        <end position="454"/>
    </location>
</feature>
<dbReference type="Proteomes" id="UP000265515">
    <property type="component" value="Unassembled WGS sequence"/>
</dbReference>
<feature type="region of interest" description="Disordered" evidence="1">
    <location>
        <begin position="108"/>
        <end position="127"/>
    </location>
</feature>
<feature type="compositionally biased region" description="Basic and acidic residues" evidence="1">
    <location>
        <begin position="455"/>
        <end position="464"/>
    </location>
</feature>
<gene>
    <name evidence="2" type="ORF">CBR_g37965</name>
</gene>
<feature type="region of interest" description="Disordered" evidence="1">
    <location>
        <begin position="187"/>
        <end position="212"/>
    </location>
</feature>
<feature type="region of interest" description="Disordered" evidence="1">
    <location>
        <begin position="277"/>
        <end position="297"/>
    </location>
</feature>
<evidence type="ECO:0000313" key="2">
    <source>
        <dbReference type="EMBL" id="GBG84090.1"/>
    </source>
</evidence>
<dbReference type="Gramene" id="GBG84090">
    <property type="protein sequence ID" value="GBG84090"/>
    <property type="gene ID" value="CBR_g37965"/>
</dbReference>
<feature type="region of interest" description="Disordered" evidence="1">
    <location>
        <begin position="19"/>
        <end position="95"/>
    </location>
</feature>
<protein>
    <submittedName>
        <fullName evidence="2">Uncharacterized protein</fullName>
    </submittedName>
</protein>
<feature type="compositionally biased region" description="Basic residues" evidence="1">
    <location>
        <begin position="363"/>
        <end position="381"/>
    </location>
</feature>
<feature type="compositionally biased region" description="Basic residues" evidence="1">
    <location>
        <begin position="109"/>
        <end position="127"/>
    </location>
</feature>
<keyword evidence="3" id="KW-1185">Reference proteome</keyword>
<feature type="region of interest" description="Disordered" evidence="1">
    <location>
        <begin position="310"/>
        <end position="342"/>
    </location>
</feature>
<feature type="compositionally biased region" description="Acidic residues" evidence="1">
    <location>
        <begin position="189"/>
        <end position="203"/>
    </location>
</feature>
<accession>A0A388LP20</accession>